<reference evidence="2 3" key="1">
    <citation type="submission" date="2016-01" db="EMBL/GenBank/DDBJ databases">
        <title>The new phylogeny of the genus Mycobacterium.</title>
        <authorList>
            <person name="Tarcisio F."/>
            <person name="Conor M."/>
            <person name="Antonella G."/>
            <person name="Elisabetta G."/>
            <person name="Giulia F.S."/>
            <person name="Sara T."/>
            <person name="Anna F."/>
            <person name="Clotilde B."/>
            <person name="Roberto B."/>
            <person name="Veronica D.S."/>
            <person name="Fabio R."/>
            <person name="Monica P."/>
            <person name="Olivier J."/>
            <person name="Enrico T."/>
            <person name="Nicola S."/>
        </authorList>
    </citation>
    <scope>NUCLEOTIDE SEQUENCE [LARGE SCALE GENOMIC DNA]</scope>
    <source>
        <strain evidence="2 3">DSM 44803</strain>
    </source>
</reference>
<dbReference type="OrthoDB" id="4753474at2"/>
<protein>
    <recommendedName>
        <fullName evidence="4">Scaffolding protein</fullName>
    </recommendedName>
</protein>
<evidence type="ECO:0008006" key="4">
    <source>
        <dbReference type="Google" id="ProtNLM"/>
    </source>
</evidence>
<proteinExistence type="predicted"/>
<dbReference type="EMBL" id="LQPH01000122">
    <property type="protein sequence ID" value="ORW22303.1"/>
    <property type="molecule type" value="Genomic_DNA"/>
</dbReference>
<feature type="region of interest" description="Disordered" evidence="1">
    <location>
        <begin position="133"/>
        <end position="174"/>
    </location>
</feature>
<name>A0A1X1ZFX6_9MYCO</name>
<evidence type="ECO:0000313" key="3">
    <source>
        <dbReference type="Proteomes" id="UP000193781"/>
    </source>
</evidence>
<organism evidence="2 3">
    <name type="scientific">Mycobacterium nebraskense</name>
    <dbReference type="NCBI Taxonomy" id="244292"/>
    <lineage>
        <taxon>Bacteria</taxon>
        <taxon>Bacillati</taxon>
        <taxon>Actinomycetota</taxon>
        <taxon>Actinomycetes</taxon>
        <taxon>Mycobacteriales</taxon>
        <taxon>Mycobacteriaceae</taxon>
        <taxon>Mycobacterium</taxon>
    </lineage>
</organism>
<dbReference type="AlphaFoldDB" id="A0A1X1ZFX6"/>
<evidence type="ECO:0000313" key="2">
    <source>
        <dbReference type="EMBL" id="ORW22303.1"/>
    </source>
</evidence>
<comment type="caution">
    <text evidence="2">The sequence shown here is derived from an EMBL/GenBank/DDBJ whole genome shotgun (WGS) entry which is preliminary data.</text>
</comment>
<feature type="compositionally biased region" description="Polar residues" evidence="1">
    <location>
        <begin position="1"/>
        <end position="19"/>
    </location>
</feature>
<dbReference type="Proteomes" id="UP000193781">
    <property type="component" value="Unassembled WGS sequence"/>
</dbReference>
<dbReference type="RefSeq" id="WP_085164818.1">
    <property type="nucleotide sequence ID" value="NZ_JACKSS010000131.1"/>
</dbReference>
<feature type="region of interest" description="Disordered" evidence="1">
    <location>
        <begin position="1"/>
        <end position="62"/>
    </location>
</feature>
<gene>
    <name evidence="2" type="ORF">AWC17_05175</name>
</gene>
<keyword evidence="3" id="KW-1185">Reference proteome</keyword>
<sequence length="174" mass="17676">MTDTTATESAVPAPTSTDAAETPAVGTDTPGEAESGSQGENGEASEEPKGRAAQYRKRAQDAEAKVAEVEAQSAELAATVERLQRLHVEQSIAATGLKPAAVFAVAQLSELIGEDGLPDKSKLDAAVHAAQEQLGAAPKPAAVQRQRGMVSGASGYPAGPKSNGWAAAFSPPDD</sequence>
<evidence type="ECO:0000256" key="1">
    <source>
        <dbReference type="SAM" id="MobiDB-lite"/>
    </source>
</evidence>
<accession>A0A1X1ZFX6</accession>